<dbReference type="EMBL" id="GBRH01173750">
    <property type="protein sequence ID" value="JAE24146.1"/>
    <property type="molecule type" value="Transcribed_RNA"/>
</dbReference>
<organism evidence="1">
    <name type="scientific">Arundo donax</name>
    <name type="common">Giant reed</name>
    <name type="synonym">Donax arundinaceus</name>
    <dbReference type="NCBI Taxonomy" id="35708"/>
    <lineage>
        <taxon>Eukaryota</taxon>
        <taxon>Viridiplantae</taxon>
        <taxon>Streptophyta</taxon>
        <taxon>Embryophyta</taxon>
        <taxon>Tracheophyta</taxon>
        <taxon>Spermatophyta</taxon>
        <taxon>Magnoliopsida</taxon>
        <taxon>Liliopsida</taxon>
        <taxon>Poales</taxon>
        <taxon>Poaceae</taxon>
        <taxon>PACMAD clade</taxon>
        <taxon>Arundinoideae</taxon>
        <taxon>Arundineae</taxon>
        <taxon>Arundo</taxon>
    </lineage>
</organism>
<reference evidence="1" key="1">
    <citation type="submission" date="2014-09" db="EMBL/GenBank/DDBJ databases">
        <authorList>
            <person name="Magalhaes I.L.F."/>
            <person name="Oliveira U."/>
            <person name="Santos F.R."/>
            <person name="Vidigal T.H.D.A."/>
            <person name="Brescovit A.D."/>
            <person name="Santos A.J."/>
        </authorList>
    </citation>
    <scope>NUCLEOTIDE SEQUENCE</scope>
    <source>
        <tissue evidence="1">Shoot tissue taken approximately 20 cm above the soil surface</tissue>
    </source>
</reference>
<dbReference type="AlphaFoldDB" id="A0A0A9GNP8"/>
<accession>A0A0A9GNP8</accession>
<protein>
    <submittedName>
        <fullName evidence="1">Uncharacterized protein</fullName>
    </submittedName>
</protein>
<proteinExistence type="predicted"/>
<sequence length="31" mass="3656">MYELNDCVFFTELWKMESTGTEQVLKVLTSL</sequence>
<reference evidence="1" key="2">
    <citation type="journal article" date="2015" name="Data Brief">
        <title>Shoot transcriptome of the giant reed, Arundo donax.</title>
        <authorList>
            <person name="Barrero R.A."/>
            <person name="Guerrero F.D."/>
            <person name="Moolhuijzen P."/>
            <person name="Goolsby J.A."/>
            <person name="Tidwell J."/>
            <person name="Bellgard S.E."/>
            <person name="Bellgard M.I."/>
        </authorList>
    </citation>
    <scope>NUCLEOTIDE SEQUENCE</scope>
    <source>
        <tissue evidence="1">Shoot tissue taken approximately 20 cm above the soil surface</tissue>
    </source>
</reference>
<name>A0A0A9GNP8_ARUDO</name>
<evidence type="ECO:0000313" key="1">
    <source>
        <dbReference type="EMBL" id="JAE24146.1"/>
    </source>
</evidence>